<dbReference type="OrthoDB" id="3122981at2759"/>
<evidence type="ECO:0000256" key="1">
    <source>
        <dbReference type="SAM" id="MobiDB-lite"/>
    </source>
</evidence>
<proteinExistence type="predicted"/>
<organism evidence="2 3">
    <name type="scientific">Hebeloma cylindrosporum</name>
    <dbReference type="NCBI Taxonomy" id="76867"/>
    <lineage>
        <taxon>Eukaryota</taxon>
        <taxon>Fungi</taxon>
        <taxon>Dikarya</taxon>
        <taxon>Basidiomycota</taxon>
        <taxon>Agaricomycotina</taxon>
        <taxon>Agaricomycetes</taxon>
        <taxon>Agaricomycetidae</taxon>
        <taxon>Agaricales</taxon>
        <taxon>Agaricineae</taxon>
        <taxon>Hymenogastraceae</taxon>
        <taxon>Hebeloma</taxon>
    </lineage>
</organism>
<feature type="compositionally biased region" description="Polar residues" evidence="1">
    <location>
        <begin position="264"/>
        <end position="273"/>
    </location>
</feature>
<dbReference type="HOGENOM" id="CLU_685213_0_0_1"/>
<keyword evidence="3" id="KW-1185">Reference proteome</keyword>
<sequence>MPITNIIYSSGQQVPNLKRGRLISHGNDPAELPQADGLPPFPESGPIVEFQNLPPFPDNKALPRFPDSDMDTFPESGPTVPSAVLPTFPPFSDAIDFPPFPEMGPTGPSPDLPTFAPFPDPVGLPASPEMGTGSAPDFPQFPESGLTGQSPHAPKHLPPFLELGPIGPPPDMNMLPPFPDLPNFPQFLESDPTRQSSHAPKDLPPFPELGPIGPPPDMNMLPPFPDLEDLLAFLESNTAAFPAFPRSPNPTRFSDLNRGDSPQPLKNTHTRPTSPGDDHPHKKNKTSAPSGPMSDPKATQQRSPTPEDLSRGLKHRRLGDLRLVHPKYFIPTIEELNVAHNKIRPPNGEHHIPYHIGYELALSEAKRTLEYQEGLEDEVIEVRERMDRARCNIERWMEHWGL</sequence>
<evidence type="ECO:0000313" key="2">
    <source>
        <dbReference type="EMBL" id="KIM42537.1"/>
    </source>
</evidence>
<feature type="region of interest" description="Disordered" evidence="1">
    <location>
        <begin position="241"/>
        <end position="313"/>
    </location>
</feature>
<name>A0A0C2YND7_HEBCY</name>
<feature type="region of interest" description="Disordered" evidence="1">
    <location>
        <begin position="20"/>
        <end position="78"/>
    </location>
</feature>
<reference evidence="2 3" key="1">
    <citation type="submission" date="2014-04" db="EMBL/GenBank/DDBJ databases">
        <authorList>
            <consortium name="DOE Joint Genome Institute"/>
            <person name="Kuo A."/>
            <person name="Gay G."/>
            <person name="Dore J."/>
            <person name="Kohler A."/>
            <person name="Nagy L.G."/>
            <person name="Floudas D."/>
            <person name="Copeland A."/>
            <person name="Barry K.W."/>
            <person name="Cichocki N."/>
            <person name="Veneault-Fourrey C."/>
            <person name="LaButti K."/>
            <person name="Lindquist E.A."/>
            <person name="Lipzen A."/>
            <person name="Lundell T."/>
            <person name="Morin E."/>
            <person name="Murat C."/>
            <person name="Sun H."/>
            <person name="Tunlid A."/>
            <person name="Henrissat B."/>
            <person name="Grigoriev I.V."/>
            <person name="Hibbett D.S."/>
            <person name="Martin F."/>
            <person name="Nordberg H.P."/>
            <person name="Cantor M.N."/>
            <person name="Hua S.X."/>
        </authorList>
    </citation>
    <scope>NUCLEOTIDE SEQUENCE [LARGE SCALE GENOMIC DNA]</scope>
    <source>
        <strain evidence="3">h7</strain>
    </source>
</reference>
<dbReference type="Proteomes" id="UP000053424">
    <property type="component" value="Unassembled WGS sequence"/>
</dbReference>
<feature type="compositionally biased region" description="Pro residues" evidence="1">
    <location>
        <begin position="202"/>
        <end position="220"/>
    </location>
</feature>
<dbReference type="EMBL" id="KN831777">
    <property type="protein sequence ID" value="KIM42537.1"/>
    <property type="molecule type" value="Genomic_DNA"/>
</dbReference>
<gene>
    <name evidence="2" type="ORF">M413DRAFT_26581</name>
</gene>
<reference evidence="3" key="2">
    <citation type="submission" date="2015-01" db="EMBL/GenBank/DDBJ databases">
        <title>Evolutionary Origins and Diversification of the Mycorrhizal Mutualists.</title>
        <authorList>
            <consortium name="DOE Joint Genome Institute"/>
            <consortium name="Mycorrhizal Genomics Consortium"/>
            <person name="Kohler A."/>
            <person name="Kuo A."/>
            <person name="Nagy L.G."/>
            <person name="Floudas D."/>
            <person name="Copeland A."/>
            <person name="Barry K.W."/>
            <person name="Cichocki N."/>
            <person name="Veneault-Fourrey C."/>
            <person name="LaButti K."/>
            <person name="Lindquist E.A."/>
            <person name="Lipzen A."/>
            <person name="Lundell T."/>
            <person name="Morin E."/>
            <person name="Murat C."/>
            <person name="Riley R."/>
            <person name="Ohm R."/>
            <person name="Sun H."/>
            <person name="Tunlid A."/>
            <person name="Henrissat B."/>
            <person name="Grigoriev I.V."/>
            <person name="Hibbett D.S."/>
            <person name="Martin F."/>
        </authorList>
    </citation>
    <scope>NUCLEOTIDE SEQUENCE [LARGE SCALE GENOMIC DNA]</scope>
    <source>
        <strain evidence="3">h7</strain>
    </source>
</reference>
<evidence type="ECO:0000313" key="3">
    <source>
        <dbReference type="Proteomes" id="UP000053424"/>
    </source>
</evidence>
<dbReference type="AlphaFoldDB" id="A0A0C2YND7"/>
<feature type="region of interest" description="Disordered" evidence="1">
    <location>
        <begin position="176"/>
        <end position="220"/>
    </location>
</feature>
<accession>A0A0C2YND7</accession>
<protein>
    <submittedName>
        <fullName evidence="2">Uncharacterized protein</fullName>
    </submittedName>
</protein>